<dbReference type="InterPro" id="IPR009772">
    <property type="entry name" value="CDC123"/>
</dbReference>
<evidence type="ECO:0000313" key="4">
    <source>
        <dbReference type="Proteomes" id="UP001174909"/>
    </source>
</evidence>
<dbReference type="PANTHER" id="PTHR15323:SF6">
    <property type="entry name" value="CELL DIVISION CYCLE PROTEIN 123 HOMOLOG"/>
    <property type="match status" value="1"/>
</dbReference>
<dbReference type="AlphaFoldDB" id="A0AA35SWJ5"/>
<reference evidence="3" key="1">
    <citation type="submission" date="2023-03" db="EMBL/GenBank/DDBJ databases">
        <authorList>
            <person name="Steffen K."/>
            <person name="Cardenas P."/>
        </authorList>
    </citation>
    <scope>NUCLEOTIDE SEQUENCE</scope>
</reference>
<feature type="region of interest" description="Disordered" evidence="2">
    <location>
        <begin position="61"/>
        <end position="90"/>
    </location>
</feature>
<evidence type="ECO:0000313" key="3">
    <source>
        <dbReference type="EMBL" id="CAI8036989.1"/>
    </source>
</evidence>
<keyword evidence="3" id="KW-0132">Cell division</keyword>
<dbReference type="Pfam" id="PF07065">
    <property type="entry name" value="D123"/>
    <property type="match status" value="1"/>
</dbReference>
<sequence>MAGASLRVSRQELINCSIPAWYPGVQEPYIQECSVFVPLPVEFVEYLKADGIVLPQGCSLSTDEHETEQPTGSDDSDDGEEDSHEDKAPDFPAIVERIQTAIDTLGGRVVPKLNWSTPRDASWLLPGNTLECRTPGEVILLLKSSDFAAHDLIQCLMTVSIKRVVKQLPPTMCCV</sequence>
<dbReference type="PANTHER" id="PTHR15323">
    <property type="entry name" value="D123 PROTEIN"/>
    <property type="match status" value="1"/>
</dbReference>
<evidence type="ECO:0000256" key="1">
    <source>
        <dbReference type="ARBA" id="ARBA00011047"/>
    </source>
</evidence>
<organism evidence="3 4">
    <name type="scientific">Geodia barretti</name>
    <name type="common">Barrett's horny sponge</name>
    <dbReference type="NCBI Taxonomy" id="519541"/>
    <lineage>
        <taxon>Eukaryota</taxon>
        <taxon>Metazoa</taxon>
        <taxon>Porifera</taxon>
        <taxon>Demospongiae</taxon>
        <taxon>Heteroscleromorpha</taxon>
        <taxon>Tetractinellida</taxon>
        <taxon>Astrophorina</taxon>
        <taxon>Geodiidae</taxon>
        <taxon>Geodia</taxon>
    </lineage>
</organism>
<protein>
    <submittedName>
        <fullName evidence="3">Cell division cycle protein 123 homolog</fullName>
    </submittedName>
</protein>
<dbReference type="GO" id="GO:0005737">
    <property type="term" value="C:cytoplasm"/>
    <property type="evidence" value="ECO:0007669"/>
    <property type="project" value="TreeGrafter"/>
</dbReference>
<keyword evidence="4" id="KW-1185">Reference proteome</keyword>
<comment type="similarity">
    <text evidence="1">Belongs to the CDC123 family.</text>
</comment>
<gene>
    <name evidence="3" type="ORF">GBAR_LOCUS20708</name>
</gene>
<feature type="compositionally biased region" description="Acidic residues" evidence="2">
    <location>
        <begin position="74"/>
        <end position="83"/>
    </location>
</feature>
<keyword evidence="3" id="KW-0131">Cell cycle</keyword>
<comment type="caution">
    <text evidence="3">The sequence shown here is derived from an EMBL/GenBank/DDBJ whole genome shotgun (WGS) entry which is preliminary data.</text>
</comment>
<name>A0AA35SWJ5_GEOBA</name>
<dbReference type="Proteomes" id="UP001174909">
    <property type="component" value="Unassembled WGS sequence"/>
</dbReference>
<dbReference type="GO" id="GO:0051301">
    <property type="term" value="P:cell division"/>
    <property type="evidence" value="ECO:0007669"/>
    <property type="project" value="UniProtKB-KW"/>
</dbReference>
<accession>A0AA35SWJ5</accession>
<proteinExistence type="inferred from homology"/>
<evidence type="ECO:0000256" key="2">
    <source>
        <dbReference type="SAM" id="MobiDB-lite"/>
    </source>
</evidence>
<dbReference type="EMBL" id="CASHTH010002909">
    <property type="protein sequence ID" value="CAI8036989.1"/>
    <property type="molecule type" value="Genomic_DNA"/>
</dbReference>